<accession>A0A3M7QYM9</accession>
<name>A0A3M7QYM9_BRAPC</name>
<organism evidence="1 2">
    <name type="scientific">Brachionus plicatilis</name>
    <name type="common">Marine rotifer</name>
    <name type="synonym">Brachionus muelleri</name>
    <dbReference type="NCBI Taxonomy" id="10195"/>
    <lineage>
        <taxon>Eukaryota</taxon>
        <taxon>Metazoa</taxon>
        <taxon>Spiralia</taxon>
        <taxon>Gnathifera</taxon>
        <taxon>Rotifera</taxon>
        <taxon>Eurotatoria</taxon>
        <taxon>Monogononta</taxon>
        <taxon>Pseudotrocha</taxon>
        <taxon>Ploima</taxon>
        <taxon>Brachionidae</taxon>
        <taxon>Brachionus</taxon>
    </lineage>
</organism>
<protein>
    <submittedName>
        <fullName evidence="1">Uncharacterized protein</fullName>
    </submittedName>
</protein>
<evidence type="ECO:0000313" key="2">
    <source>
        <dbReference type="Proteomes" id="UP000276133"/>
    </source>
</evidence>
<comment type="caution">
    <text evidence="1">The sequence shown here is derived from an EMBL/GenBank/DDBJ whole genome shotgun (WGS) entry which is preliminary data.</text>
</comment>
<dbReference type="AlphaFoldDB" id="A0A3M7QYM9"/>
<gene>
    <name evidence="1" type="ORF">BpHYR1_008105</name>
</gene>
<keyword evidence="2" id="KW-1185">Reference proteome</keyword>
<sequence>MLIKNTYYKFLSAFVSDIDLKSLSLSSQFKGRFNYFGFIDASKSVLDHGPVNKQDKRIGRLFKLG</sequence>
<dbReference type="EMBL" id="REGN01004712">
    <property type="protein sequence ID" value="RNA16413.1"/>
    <property type="molecule type" value="Genomic_DNA"/>
</dbReference>
<proteinExistence type="predicted"/>
<reference evidence="1 2" key="1">
    <citation type="journal article" date="2018" name="Sci. Rep.">
        <title>Genomic signatures of local adaptation to the degree of environmental predictability in rotifers.</title>
        <authorList>
            <person name="Franch-Gras L."/>
            <person name="Hahn C."/>
            <person name="Garcia-Roger E.M."/>
            <person name="Carmona M.J."/>
            <person name="Serra M."/>
            <person name="Gomez A."/>
        </authorList>
    </citation>
    <scope>NUCLEOTIDE SEQUENCE [LARGE SCALE GENOMIC DNA]</scope>
    <source>
        <strain evidence="1">HYR1</strain>
    </source>
</reference>
<evidence type="ECO:0000313" key="1">
    <source>
        <dbReference type="EMBL" id="RNA16413.1"/>
    </source>
</evidence>
<dbReference type="Proteomes" id="UP000276133">
    <property type="component" value="Unassembled WGS sequence"/>
</dbReference>